<evidence type="ECO:0000313" key="1">
    <source>
        <dbReference type="EMBL" id="GAA4206359.1"/>
    </source>
</evidence>
<name>A0ABP8BGI3_9ACTN</name>
<reference evidence="2" key="1">
    <citation type="journal article" date="2019" name="Int. J. Syst. Evol. Microbiol.">
        <title>The Global Catalogue of Microorganisms (GCM) 10K type strain sequencing project: providing services to taxonomists for standard genome sequencing and annotation.</title>
        <authorList>
            <consortium name="The Broad Institute Genomics Platform"/>
            <consortium name="The Broad Institute Genome Sequencing Center for Infectious Disease"/>
            <person name="Wu L."/>
            <person name="Ma J."/>
        </authorList>
    </citation>
    <scope>NUCLEOTIDE SEQUENCE [LARGE SCALE GENOMIC DNA]</scope>
    <source>
        <strain evidence="2">JCM 17388</strain>
    </source>
</reference>
<dbReference type="RefSeq" id="WP_344922342.1">
    <property type="nucleotide sequence ID" value="NZ_BAABAQ010000016.1"/>
</dbReference>
<sequence>MIIRQILGAPLAGTLKYLNDEYSFIFEPLHLPELAHRSSGGVTSVTIDTLQIEVGVESKEALYVWGFHPKNRWINSDLPIPKRTPGAVIFDIKHDLKAGISIPISNAESWRTEYDSSNDWLRVSFGISADEHLIEIADGILLGEESGELTSVWLNPIFD</sequence>
<comment type="caution">
    <text evidence="1">The sequence shown here is derived from an EMBL/GenBank/DDBJ whole genome shotgun (WGS) entry which is preliminary data.</text>
</comment>
<keyword evidence="2" id="KW-1185">Reference proteome</keyword>
<evidence type="ECO:0000313" key="2">
    <source>
        <dbReference type="Proteomes" id="UP001501251"/>
    </source>
</evidence>
<gene>
    <name evidence="1" type="ORF">GCM10022252_68360</name>
</gene>
<organism evidence="1 2">
    <name type="scientific">Streptosporangium oxazolinicum</name>
    <dbReference type="NCBI Taxonomy" id="909287"/>
    <lineage>
        <taxon>Bacteria</taxon>
        <taxon>Bacillati</taxon>
        <taxon>Actinomycetota</taxon>
        <taxon>Actinomycetes</taxon>
        <taxon>Streptosporangiales</taxon>
        <taxon>Streptosporangiaceae</taxon>
        <taxon>Streptosporangium</taxon>
    </lineage>
</organism>
<dbReference type="EMBL" id="BAABAQ010000016">
    <property type="protein sequence ID" value="GAA4206359.1"/>
    <property type="molecule type" value="Genomic_DNA"/>
</dbReference>
<accession>A0ABP8BGI3</accession>
<proteinExistence type="predicted"/>
<protein>
    <submittedName>
        <fullName evidence="1">Uncharacterized protein</fullName>
    </submittedName>
</protein>
<dbReference type="Proteomes" id="UP001501251">
    <property type="component" value="Unassembled WGS sequence"/>
</dbReference>